<feature type="active site" evidence="9">
    <location>
        <position position="250"/>
    </location>
</feature>
<feature type="active site" evidence="9">
    <location>
        <position position="177"/>
    </location>
</feature>
<reference evidence="12 13" key="1">
    <citation type="submission" date="2015-03" db="EMBL/GenBank/DDBJ databases">
        <title>Draft genome sequence of Elstera litoralis.</title>
        <authorList>
            <person name="Rahalkar M.C."/>
            <person name="Dhakephalkar P.K."/>
            <person name="Pore S.D."/>
            <person name="Arora P."/>
            <person name="Kapse N.G."/>
            <person name="Pandit P.S."/>
        </authorList>
    </citation>
    <scope>NUCLEOTIDE SEQUENCE [LARGE SCALE GENOMIC DNA]</scope>
    <source>
        <strain evidence="12 13">Dia-1</strain>
    </source>
</reference>
<feature type="active site" evidence="9">
    <location>
        <position position="253"/>
    </location>
</feature>
<sequence length="312" mass="34239">MSIDPHLDAFFEMLMAERGLSANSLKAYRDDLSATGRFLALRQTDLARASAADLGAYVQQLGVEGYSPRTAARRRAALRQFYRFLYLDDRRGDDPSAGLEMPRLGRPLPKLLSEAEIDALLTAAATRDEPGATRLKLIIELIYGLGLRVSELCFLPLAPFRTRGTAPPPDAITVRGKGEKDRLVPLTPAAQTALALYLPLRDQFLADKQTSPYLFPEAGSTKPITRFWVTSTLKQLAVTAGIDPKRVSAHVLRHSFATHLVEGEADLRSVQMLLGHADIATTQIYTHVAAPRLKAMVAAHHPLARRGKPSPE</sequence>
<dbReference type="InterPro" id="IPR013762">
    <property type="entry name" value="Integrase-like_cat_sf"/>
</dbReference>
<feature type="active site" description="O-(3'-phospho-DNA)-tyrosine intermediate" evidence="9">
    <location>
        <position position="285"/>
    </location>
</feature>
<dbReference type="OrthoDB" id="9801717at2"/>
<dbReference type="Proteomes" id="UP000033774">
    <property type="component" value="Unassembled WGS sequence"/>
</dbReference>
<evidence type="ECO:0000256" key="1">
    <source>
        <dbReference type="ARBA" id="ARBA00004496"/>
    </source>
</evidence>
<accession>A0A0F3IU29</accession>
<dbReference type="SUPFAM" id="SSF56349">
    <property type="entry name" value="DNA breaking-rejoining enzymes"/>
    <property type="match status" value="1"/>
</dbReference>
<dbReference type="Pfam" id="PF02899">
    <property type="entry name" value="Phage_int_SAM_1"/>
    <property type="match status" value="1"/>
</dbReference>
<evidence type="ECO:0000256" key="8">
    <source>
        <dbReference type="ARBA" id="ARBA00023306"/>
    </source>
</evidence>
<evidence type="ECO:0000259" key="10">
    <source>
        <dbReference type="PROSITE" id="PS51898"/>
    </source>
</evidence>
<evidence type="ECO:0000256" key="6">
    <source>
        <dbReference type="ARBA" id="ARBA00023125"/>
    </source>
</evidence>
<keyword evidence="13" id="KW-1185">Reference proteome</keyword>
<keyword evidence="6 9" id="KW-0238">DNA-binding</keyword>
<evidence type="ECO:0000256" key="5">
    <source>
        <dbReference type="ARBA" id="ARBA00022908"/>
    </source>
</evidence>
<evidence type="ECO:0000256" key="2">
    <source>
        <dbReference type="ARBA" id="ARBA00022490"/>
    </source>
</evidence>
<keyword evidence="5 9" id="KW-0229">DNA integration</keyword>
<dbReference type="PROSITE" id="PS51900">
    <property type="entry name" value="CB"/>
    <property type="match status" value="1"/>
</dbReference>
<proteinExistence type="inferred from homology"/>
<dbReference type="GO" id="GO:0006313">
    <property type="term" value="P:DNA transposition"/>
    <property type="evidence" value="ECO:0007669"/>
    <property type="project" value="UniProtKB-UniRule"/>
</dbReference>
<feature type="domain" description="Tyr recombinase" evidence="10">
    <location>
        <begin position="107"/>
        <end position="298"/>
    </location>
</feature>
<evidence type="ECO:0000313" key="12">
    <source>
        <dbReference type="EMBL" id="KJV10255.1"/>
    </source>
</evidence>
<evidence type="ECO:0000259" key="11">
    <source>
        <dbReference type="PROSITE" id="PS51900"/>
    </source>
</evidence>
<dbReference type="Gene3D" id="1.10.443.10">
    <property type="entry name" value="Intergrase catalytic core"/>
    <property type="match status" value="1"/>
</dbReference>
<dbReference type="EMBL" id="LAJY01000126">
    <property type="protein sequence ID" value="KJV10255.1"/>
    <property type="molecule type" value="Genomic_DNA"/>
</dbReference>
<feature type="active site" evidence="9">
    <location>
        <position position="148"/>
    </location>
</feature>
<dbReference type="InterPro" id="IPR004107">
    <property type="entry name" value="Integrase_SAM-like_N"/>
</dbReference>
<feature type="domain" description="Core-binding (CB)" evidence="11">
    <location>
        <begin position="1"/>
        <end position="86"/>
    </location>
</feature>
<dbReference type="GO" id="GO:0051301">
    <property type="term" value="P:cell division"/>
    <property type="evidence" value="ECO:0007669"/>
    <property type="project" value="UniProtKB-KW"/>
</dbReference>
<comment type="function">
    <text evidence="9">Site-specific tyrosine recombinase, which acts by catalyzing the cutting and rejoining of the recombining DNA molecules. The XerC-XerD complex is essential to convert dimers of the bacterial chromosome into monomers to permit their segregation at cell division. It also contributes to the segregational stability of plasmids.</text>
</comment>
<comment type="similarity">
    <text evidence="9">Belongs to the 'phage' integrase family. XerC subfamily.</text>
</comment>
<dbReference type="GO" id="GO:0003677">
    <property type="term" value="F:DNA binding"/>
    <property type="evidence" value="ECO:0007669"/>
    <property type="project" value="UniProtKB-UniRule"/>
</dbReference>
<keyword evidence="7 9" id="KW-0233">DNA recombination</keyword>
<protein>
    <recommendedName>
        <fullName evidence="9">Tyrosine recombinase XerC</fullName>
    </recommendedName>
</protein>
<dbReference type="Gene3D" id="1.10.150.130">
    <property type="match status" value="1"/>
</dbReference>
<gene>
    <name evidence="9" type="primary">xerC</name>
    <name evidence="12" type="ORF">VZ95_06235</name>
</gene>
<dbReference type="Pfam" id="PF00589">
    <property type="entry name" value="Phage_integrase"/>
    <property type="match status" value="1"/>
</dbReference>
<dbReference type="RefSeq" id="WP_045775090.1">
    <property type="nucleotide sequence ID" value="NZ_LAJY01000126.1"/>
</dbReference>
<dbReference type="HAMAP" id="MF_01808">
    <property type="entry name" value="Recomb_XerC_XerD"/>
    <property type="match status" value="1"/>
</dbReference>
<evidence type="ECO:0000313" key="13">
    <source>
        <dbReference type="Proteomes" id="UP000033774"/>
    </source>
</evidence>
<dbReference type="InterPro" id="IPR044068">
    <property type="entry name" value="CB"/>
</dbReference>
<dbReference type="InterPro" id="IPR023009">
    <property type="entry name" value="Tyrosine_recombinase_XerC/XerD"/>
</dbReference>
<dbReference type="GO" id="GO:0009037">
    <property type="term" value="F:tyrosine-based site-specific recombinase activity"/>
    <property type="evidence" value="ECO:0007669"/>
    <property type="project" value="UniProtKB-UniRule"/>
</dbReference>
<evidence type="ECO:0000256" key="9">
    <source>
        <dbReference type="HAMAP-Rule" id="MF_01808"/>
    </source>
</evidence>
<dbReference type="GO" id="GO:0007059">
    <property type="term" value="P:chromosome segregation"/>
    <property type="evidence" value="ECO:0007669"/>
    <property type="project" value="UniProtKB-UniRule"/>
</dbReference>
<keyword evidence="3 9" id="KW-0132">Cell division</keyword>
<keyword evidence="2 9" id="KW-0963">Cytoplasm</keyword>
<dbReference type="InterPro" id="IPR002104">
    <property type="entry name" value="Integrase_catalytic"/>
</dbReference>
<organism evidence="12 13">
    <name type="scientific">Elstera litoralis</name>
    <dbReference type="NCBI Taxonomy" id="552518"/>
    <lineage>
        <taxon>Bacteria</taxon>
        <taxon>Pseudomonadati</taxon>
        <taxon>Pseudomonadota</taxon>
        <taxon>Alphaproteobacteria</taxon>
        <taxon>Rhodospirillales</taxon>
        <taxon>Rhodospirillaceae</taxon>
        <taxon>Elstera</taxon>
    </lineage>
</organism>
<dbReference type="NCBIfam" id="NF001399">
    <property type="entry name" value="PRK00283.1"/>
    <property type="match status" value="1"/>
</dbReference>
<dbReference type="PANTHER" id="PTHR30349">
    <property type="entry name" value="PHAGE INTEGRASE-RELATED"/>
    <property type="match status" value="1"/>
</dbReference>
<name>A0A0F3IU29_9PROT</name>
<comment type="subunit">
    <text evidence="9">Forms a cyclic heterotetrameric complex composed of two molecules of XerC and two molecules of XerD.</text>
</comment>
<evidence type="ECO:0000256" key="4">
    <source>
        <dbReference type="ARBA" id="ARBA00022829"/>
    </source>
</evidence>
<comment type="caution">
    <text evidence="12">The sequence shown here is derived from an EMBL/GenBank/DDBJ whole genome shotgun (WGS) entry which is preliminary data.</text>
</comment>
<dbReference type="InterPro" id="IPR050090">
    <property type="entry name" value="Tyrosine_recombinase_XerCD"/>
</dbReference>
<dbReference type="PATRIC" id="fig|552518.3.peg.324"/>
<dbReference type="InterPro" id="IPR010998">
    <property type="entry name" value="Integrase_recombinase_N"/>
</dbReference>
<dbReference type="InterPro" id="IPR011010">
    <property type="entry name" value="DNA_brk_join_enz"/>
</dbReference>
<dbReference type="GO" id="GO:0005737">
    <property type="term" value="C:cytoplasm"/>
    <property type="evidence" value="ECO:0007669"/>
    <property type="project" value="UniProtKB-SubCell"/>
</dbReference>
<keyword evidence="8 9" id="KW-0131">Cell cycle</keyword>
<keyword evidence="4 9" id="KW-0159">Chromosome partition</keyword>
<evidence type="ECO:0000256" key="7">
    <source>
        <dbReference type="ARBA" id="ARBA00023172"/>
    </source>
</evidence>
<evidence type="ECO:0000256" key="3">
    <source>
        <dbReference type="ARBA" id="ARBA00022618"/>
    </source>
</evidence>
<dbReference type="PROSITE" id="PS51898">
    <property type="entry name" value="TYR_RECOMBINASE"/>
    <property type="match status" value="1"/>
</dbReference>
<dbReference type="PANTHER" id="PTHR30349:SF90">
    <property type="entry name" value="TYROSINE RECOMBINASE XERD"/>
    <property type="match status" value="1"/>
</dbReference>
<feature type="active site" evidence="9">
    <location>
        <position position="276"/>
    </location>
</feature>
<dbReference type="AlphaFoldDB" id="A0A0F3IU29"/>
<comment type="subcellular location">
    <subcellularLocation>
        <location evidence="1 9">Cytoplasm</location>
    </subcellularLocation>
</comment>